<keyword evidence="4" id="KW-1185">Reference proteome</keyword>
<evidence type="ECO:0000313" key="3">
    <source>
        <dbReference type="EMBL" id="KAF4126648.1"/>
    </source>
</evidence>
<dbReference type="Pfam" id="PF03476">
    <property type="entry name" value="MOSC_N"/>
    <property type="match status" value="1"/>
</dbReference>
<dbReference type="InterPro" id="IPR011037">
    <property type="entry name" value="Pyrv_Knase-like_insert_dom_sf"/>
</dbReference>
<dbReference type="RefSeq" id="XP_035325300.1">
    <property type="nucleotide sequence ID" value="XM_035462370.1"/>
</dbReference>
<sequence length="426" mass="45925">MKVTALWVYPIKGLRGIPLETADLGPQGLRHDRVFTVCRVDGDGDDAQLRHMQLSRFPQCSLFHQDMTDDGSHIRVRYQQPRLDPPPSSSSSPPSTSGSPAAARPPAHRPEHDQTLHVPLEPDTTRLERAVVNIHQSVVSAYRVGKRYDDWFSACFGFPVALLYIGDQRRPVLGSMAPSNPSAADRHAAASNSSSGGGGGGGGWLSSIVTSLVGGDKTGATGAGGAKEPEWLRFSDCAPYLVTTEASLADVSARMARGQQDVDMVKFRPNIVVDGDSPFDEDYWAELSVRGRPALSMSKMCGRCTSLNVDYDAGRPALGEQGTLLKKLMPDRRVDPGAAYTPVFGRYAFLSDQLASDTLLLRRSEGETPGSDAGDGDAAGDLRISVGDSVAVTRRNDARPVWDWPLKDPSSARFYSYSHPPTAQTA</sequence>
<organism evidence="3 4">
    <name type="scientific">Geosmithia morbida</name>
    <dbReference type="NCBI Taxonomy" id="1094350"/>
    <lineage>
        <taxon>Eukaryota</taxon>
        <taxon>Fungi</taxon>
        <taxon>Dikarya</taxon>
        <taxon>Ascomycota</taxon>
        <taxon>Pezizomycotina</taxon>
        <taxon>Sordariomycetes</taxon>
        <taxon>Hypocreomycetidae</taxon>
        <taxon>Hypocreales</taxon>
        <taxon>Bionectriaceae</taxon>
        <taxon>Geosmithia</taxon>
    </lineage>
</organism>
<gene>
    <name evidence="3" type="ORF">GMORB2_0384</name>
</gene>
<dbReference type="Proteomes" id="UP000749293">
    <property type="component" value="Unassembled WGS sequence"/>
</dbReference>
<feature type="compositionally biased region" description="Low complexity" evidence="1">
    <location>
        <begin position="89"/>
        <end position="105"/>
    </location>
</feature>
<protein>
    <submittedName>
        <fullName evidence="3">MOSC N-terminal beta barrel domain</fullName>
    </submittedName>
</protein>
<evidence type="ECO:0000256" key="1">
    <source>
        <dbReference type="SAM" id="MobiDB-lite"/>
    </source>
</evidence>
<dbReference type="PANTHER" id="PTHR14237:SF34">
    <property type="entry name" value="MOSC DOMAIN PROTEIN (AFU_ORTHOLOGUE AFUA_2G07820)"/>
    <property type="match status" value="1"/>
</dbReference>
<evidence type="ECO:0000259" key="2">
    <source>
        <dbReference type="PROSITE" id="PS51340"/>
    </source>
</evidence>
<accession>A0A9P5D3V9</accession>
<dbReference type="Pfam" id="PF03473">
    <property type="entry name" value="MOSC"/>
    <property type="match status" value="1"/>
</dbReference>
<dbReference type="PROSITE" id="PS51340">
    <property type="entry name" value="MOSC"/>
    <property type="match status" value="1"/>
</dbReference>
<dbReference type="SUPFAM" id="SSF141673">
    <property type="entry name" value="MOSC N-terminal domain-like"/>
    <property type="match status" value="1"/>
</dbReference>
<reference evidence="3" key="1">
    <citation type="submission" date="2020-03" db="EMBL/GenBank/DDBJ databases">
        <title>Site-based positive gene gene selection in Geosmithia morbida across the United States reveals a broad range of putative effectors and factors for local host and environmental adapation.</title>
        <authorList>
            <person name="Onufrak A."/>
            <person name="Murdoch R.W."/>
            <person name="Gazis R."/>
            <person name="Huff M."/>
            <person name="Staton M."/>
            <person name="Klingeman W."/>
            <person name="Hadziabdic D."/>
        </authorList>
    </citation>
    <scope>NUCLEOTIDE SEQUENCE</scope>
    <source>
        <strain evidence="3">1262</strain>
    </source>
</reference>
<dbReference type="EMBL" id="JAANYQ010000001">
    <property type="protein sequence ID" value="KAF4126648.1"/>
    <property type="molecule type" value="Genomic_DNA"/>
</dbReference>
<feature type="domain" description="MOSC" evidence="2">
    <location>
        <begin position="210"/>
        <end position="393"/>
    </location>
</feature>
<dbReference type="GO" id="GO:0003824">
    <property type="term" value="F:catalytic activity"/>
    <property type="evidence" value="ECO:0007669"/>
    <property type="project" value="InterPro"/>
</dbReference>
<evidence type="ECO:0000313" key="4">
    <source>
        <dbReference type="Proteomes" id="UP000749293"/>
    </source>
</evidence>
<dbReference type="OrthoDB" id="17255at2759"/>
<feature type="region of interest" description="Disordered" evidence="1">
    <location>
        <begin position="79"/>
        <end position="120"/>
    </location>
</feature>
<dbReference type="GeneID" id="55966614"/>
<dbReference type="AlphaFoldDB" id="A0A9P5D3V9"/>
<name>A0A9P5D3V9_9HYPO</name>
<feature type="region of interest" description="Disordered" evidence="1">
    <location>
        <begin position="406"/>
        <end position="426"/>
    </location>
</feature>
<proteinExistence type="predicted"/>
<dbReference type="PANTHER" id="PTHR14237">
    <property type="entry name" value="MOLYBDOPTERIN COFACTOR SULFURASE MOSC"/>
    <property type="match status" value="1"/>
</dbReference>
<dbReference type="InterPro" id="IPR005302">
    <property type="entry name" value="MoCF_Sase_C"/>
</dbReference>
<dbReference type="SUPFAM" id="SSF50800">
    <property type="entry name" value="PK beta-barrel domain-like"/>
    <property type="match status" value="1"/>
</dbReference>
<feature type="region of interest" description="Disordered" evidence="1">
    <location>
        <begin position="176"/>
        <end position="200"/>
    </location>
</feature>
<dbReference type="GO" id="GO:0030151">
    <property type="term" value="F:molybdenum ion binding"/>
    <property type="evidence" value="ECO:0007669"/>
    <property type="project" value="InterPro"/>
</dbReference>
<comment type="caution">
    <text evidence="3">The sequence shown here is derived from an EMBL/GenBank/DDBJ whole genome shotgun (WGS) entry which is preliminary data.</text>
</comment>
<dbReference type="InterPro" id="IPR005303">
    <property type="entry name" value="MOCOS_middle"/>
</dbReference>
<dbReference type="GO" id="GO:0030170">
    <property type="term" value="F:pyridoxal phosphate binding"/>
    <property type="evidence" value="ECO:0007669"/>
    <property type="project" value="InterPro"/>
</dbReference>